<reference evidence="5 6" key="1">
    <citation type="submission" date="2017-12" db="EMBL/GenBank/DDBJ databases">
        <title>Sequencing the genomes of 1000 Actinobacteria strains.</title>
        <authorList>
            <person name="Klenk H.-P."/>
        </authorList>
    </citation>
    <scope>NUCLEOTIDE SEQUENCE [LARGE SCALE GENOMIC DNA]</scope>
    <source>
        <strain evidence="5 6">DSM 45165</strain>
    </source>
</reference>
<keyword evidence="6" id="KW-1185">Reference proteome</keyword>
<feature type="region of interest" description="Disordered" evidence="3">
    <location>
        <begin position="1"/>
        <end position="20"/>
    </location>
</feature>
<name>A0A2N3WCI4_9PSEU</name>
<dbReference type="InterPro" id="IPR009057">
    <property type="entry name" value="Homeodomain-like_sf"/>
</dbReference>
<proteinExistence type="predicted"/>
<dbReference type="InterPro" id="IPR050109">
    <property type="entry name" value="HTH-type_TetR-like_transc_reg"/>
</dbReference>
<dbReference type="PROSITE" id="PS50977">
    <property type="entry name" value="HTH_TETR_2"/>
    <property type="match status" value="1"/>
</dbReference>
<evidence type="ECO:0000313" key="6">
    <source>
        <dbReference type="Proteomes" id="UP000233750"/>
    </source>
</evidence>
<sequence length="208" mass="22613">MCQDGPVPEAVRPYRGVSAEDRRRQRRSQLLEAGLDVVGEAGVAETTVDLVCRRAGLSKRYFYESFADREALLTAVLTGVFEDIRAALETALADAPSSAEERMTRLVTATVEAIATDPRVSRLWVEANHQPVLEQRRSEAYAEFADLLVSILLPGREDDPDARTAFVLVVAGTTEVLRRWLAAGSPGTTAGIVDVLRRVGLAVTGEFG</sequence>
<dbReference type="Gene3D" id="1.10.357.10">
    <property type="entry name" value="Tetracycline Repressor, domain 2"/>
    <property type="match status" value="1"/>
</dbReference>
<evidence type="ECO:0000256" key="1">
    <source>
        <dbReference type="ARBA" id="ARBA00023125"/>
    </source>
</evidence>
<feature type="domain" description="HTH tetR-type" evidence="4">
    <location>
        <begin position="24"/>
        <end position="84"/>
    </location>
</feature>
<dbReference type="SUPFAM" id="SSF48498">
    <property type="entry name" value="Tetracyclin repressor-like, C-terminal domain"/>
    <property type="match status" value="1"/>
</dbReference>
<protein>
    <submittedName>
        <fullName evidence="5">TetR family transcriptional regulator</fullName>
    </submittedName>
</protein>
<dbReference type="SUPFAM" id="SSF46689">
    <property type="entry name" value="Homeodomain-like"/>
    <property type="match status" value="1"/>
</dbReference>
<evidence type="ECO:0000259" key="4">
    <source>
        <dbReference type="PROSITE" id="PS50977"/>
    </source>
</evidence>
<organism evidence="5 6">
    <name type="scientific">Amycolatopsis echigonensis</name>
    <dbReference type="NCBI Taxonomy" id="2576905"/>
    <lineage>
        <taxon>Bacteria</taxon>
        <taxon>Bacillati</taxon>
        <taxon>Actinomycetota</taxon>
        <taxon>Actinomycetes</taxon>
        <taxon>Pseudonocardiales</taxon>
        <taxon>Pseudonocardiaceae</taxon>
        <taxon>Amycolatopsis</taxon>
    </lineage>
</organism>
<dbReference type="Proteomes" id="UP000233750">
    <property type="component" value="Unassembled WGS sequence"/>
</dbReference>
<dbReference type="PANTHER" id="PTHR30055">
    <property type="entry name" value="HTH-TYPE TRANSCRIPTIONAL REGULATOR RUTR"/>
    <property type="match status" value="1"/>
</dbReference>
<evidence type="ECO:0000313" key="5">
    <source>
        <dbReference type="EMBL" id="PKV91585.1"/>
    </source>
</evidence>
<accession>A0A2N3WCI4</accession>
<feature type="DNA-binding region" description="H-T-H motif" evidence="2">
    <location>
        <begin position="47"/>
        <end position="66"/>
    </location>
</feature>
<keyword evidence="1 2" id="KW-0238">DNA-binding</keyword>
<dbReference type="InterPro" id="IPR001647">
    <property type="entry name" value="HTH_TetR"/>
</dbReference>
<dbReference type="EMBL" id="PJMY01000003">
    <property type="protein sequence ID" value="PKV91585.1"/>
    <property type="molecule type" value="Genomic_DNA"/>
</dbReference>
<gene>
    <name evidence="5" type="ORF">ATK30_2366</name>
</gene>
<dbReference type="AlphaFoldDB" id="A0A2N3WCI4"/>
<evidence type="ECO:0000256" key="3">
    <source>
        <dbReference type="SAM" id="MobiDB-lite"/>
    </source>
</evidence>
<comment type="caution">
    <text evidence="5">The sequence shown here is derived from an EMBL/GenBank/DDBJ whole genome shotgun (WGS) entry which is preliminary data.</text>
</comment>
<dbReference type="GO" id="GO:0000976">
    <property type="term" value="F:transcription cis-regulatory region binding"/>
    <property type="evidence" value="ECO:0007669"/>
    <property type="project" value="TreeGrafter"/>
</dbReference>
<dbReference type="PANTHER" id="PTHR30055:SF226">
    <property type="entry name" value="HTH-TYPE TRANSCRIPTIONAL REGULATOR PKSA"/>
    <property type="match status" value="1"/>
</dbReference>
<dbReference type="InterPro" id="IPR036271">
    <property type="entry name" value="Tet_transcr_reg_TetR-rel_C_sf"/>
</dbReference>
<evidence type="ECO:0000256" key="2">
    <source>
        <dbReference type="PROSITE-ProRule" id="PRU00335"/>
    </source>
</evidence>
<dbReference type="GO" id="GO:0003700">
    <property type="term" value="F:DNA-binding transcription factor activity"/>
    <property type="evidence" value="ECO:0007669"/>
    <property type="project" value="TreeGrafter"/>
</dbReference>
<dbReference type="Pfam" id="PF00440">
    <property type="entry name" value="TetR_N"/>
    <property type="match status" value="1"/>
</dbReference>